<sequence>MHHANRCMLEKGHQFCILSNHWDTLSFCRRRDGEMKVLLLSLVLGLLYAGLGEAQLLLVPFSGEWETHYLAASNKEIITEGGPFHIYLRHVQFHPNDTVDIDFYHKSDGECIKKRVTGVKQEGLVYDVEYAGQNEVKILHLSYNAIVGYVHNVAEDGKETDLVGIIGKRDKISDTDYEKFKKETTDRGIPEENIVNFFDNDDCPAE</sequence>
<comment type="caution">
    <text evidence="1">The sequence shown here is derived from an EMBL/GenBank/DDBJ whole genome shotgun (WGS) entry which is preliminary data.</text>
</comment>
<name>A0ACB1KHG3_RANTA</name>
<protein>
    <submittedName>
        <fullName evidence="1">Uncharacterized protein</fullName>
    </submittedName>
</protein>
<evidence type="ECO:0000313" key="1">
    <source>
        <dbReference type="EMBL" id="CAM9217324.1"/>
    </source>
</evidence>
<reference evidence="1" key="1">
    <citation type="submission" date="2025-03" db="EMBL/GenBank/DDBJ databases">
        <authorList>
            <consortium name="ELIXIR-Norway"/>
            <consortium name="Elixir Norway"/>
        </authorList>
    </citation>
    <scope>NUCLEOTIDE SEQUENCE</scope>
</reference>
<accession>A0ACB1KHG3</accession>
<evidence type="ECO:0000313" key="2">
    <source>
        <dbReference type="Proteomes" id="UP001162501"/>
    </source>
</evidence>
<dbReference type="Proteomes" id="UP001162501">
    <property type="component" value="Unassembled WGS sequence"/>
</dbReference>
<organism evidence="1 2">
    <name type="scientific">Rangifer tarandus platyrhynchus</name>
    <name type="common">Svalbard reindeer</name>
    <dbReference type="NCBI Taxonomy" id="3082113"/>
    <lineage>
        <taxon>Eukaryota</taxon>
        <taxon>Metazoa</taxon>
        <taxon>Chordata</taxon>
        <taxon>Craniata</taxon>
        <taxon>Vertebrata</taxon>
        <taxon>Euteleostomi</taxon>
        <taxon>Mammalia</taxon>
        <taxon>Eutheria</taxon>
        <taxon>Laurasiatheria</taxon>
        <taxon>Artiodactyla</taxon>
        <taxon>Ruminantia</taxon>
        <taxon>Pecora</taxon>
        <taxon>Cervidae</taxon>
        <taxon>Odocoileinae</taxon>
        <taxon>Rangifer</taxon>
    </lineage>
</organism>
<dbReference type="EMBL" id="CATOBB020001003">
    <property type="protein sequence ID" value="CAM9217324.1"/>
    <property type="molecule type" value="Genomic_DNA"/>
</dbReference>
<gene>
    <name evidence="1" type="ORF">MRATA1EN22A_LOCUS30010</name>
</gene>
<proteinExistence type="predicted"/>